<evidence type="ECO:0000313" key="1">
    <source>
        <dbReference type="EMBL" id="EDL75065.1"/>
    </source>
</evidence>
<dbReference type="EMBL" id="CH474067">
    <property type="protein sequence ID" value="EDL75065.1"/>
    <property type="molecule type" value="Genomic_DNA"/>
</dbReference>
<reference evidence="1 2" key="1">
    <citation type="submission" date="2005-09" db="EMBL/GenBank/DDBJ databases">
        <authorList>
            <person name="Mural R.J."/>
            <person name="Li P.W."/>
            <person name="Adams M.D."/>
            <person name="Amanatides P.G."/>
            <person name="Baden-Tillson H."/>
            <person name="Barnstead M."/>
            <person name="Chin S.H."/>
            <person name="Dew I."/>
            <person name="Evans C.A."/>
            <person name="Ferriera S."/>
            <person name="Flanigan M."/>
            <person name="Fosler C."/>
            <person name="Glodek A."/>
            <person name="Gu Z."/>
            <person name="Holt R.A."/>
            <person name="Jennings D."/>
            <person name="Kraft C.L."/>
            <person name="Lu F."/>
            <person name="Nguyen T."/>
            <person name="Nusskern D.R."/>
            <person name="Pfannkoch C.M."/>
            <person name="Sitter C."/>
            <person name="Sutton G.G."/>
            <person name="Venter J.C."/>
            <person name="Wang Z."/>
            <person name="Woodage T."/>
            <person name="Zheng X.H."/>
            <person name="Zhong F."/>
        </authorList>
    </citation>
    <scope>NUCLEOTIDE SEQUENCE [LARGE SCALE GENOMIC DNA]</scope>
    <source>
        <strain>BN</strain>
        <strain evidence="2">Sprague-Dawley</strain>
    </source>
</reference>
<sequence>MYASGAGGLV</sequence>
<gene>
    <name evidence="1" type="ORF">rCG_39170</name>
</gene>
<evidence type="ECO:0000313" key="2">
    <source>
        <dbReference type="Proteomes" id="UP000234681"/>
    </source>
</evidence>
<accession>A6KMK3</accession>
<protein>
    <submittedName>
        <fullName evidence="1">RCG39170</fullName>
    </submittedName>
</protein>
<name>A6KMK3_RAT</name>
<proteinExistence type="predicted"/>
<dbReference type="Proteomes" id="UP000234681">
    <property type="component" value="Chromosome 16"/>
</dbReference>
<organism evidence="1 2">
    <name type="scientific">Rattus norvegicus</name>
    <name type="common">Rat</name>
    <dbReference type="NCBI Taxonomy" id="10116"/>
    <lineage>
        <taxon>Eukaryota</taxon>
        <taxon>Metazoa</taxon>
        <taxon>Chordata</taxon>
        <taxon>Craniata</taxon>
        <taxon>Vertebrata</taxon>
        <taxon>Euteleostomi</taxon>
        <taxon>Mammalia</taxon>
        <taxon>Eutheria</taxon>
        <taxon>Euarchontoglires</taxon>
        <taxon>Glires</taxon>
        <taxon>Rodentia</taxon>
        <taxon>Myomorpha</taxon>
        <taxon>Muroidea</taxon>
        <taxon>Muridae</taxon>
        <taxon>Murinae</taxon>
        <taxon>Rattus</taxon>
    </lineage>
</organism>